<dbReference type="InterPro" id="IPR036514">
    <property type="entry name" value="SGNH_hydro_sf"/>
</dbReference>
<dbReference type="Proteomes" id="UP001560573">
    <property type="component" value="Unassembled WGS sequence"/>
</dbReference>
<feature type="domain" description="SGNH hydrolase-type esterase" evidence="1">
    <location>
        <begin position="59"/>
        <end position="209"/>
    </location>
</feature>
<dbReference type="PANTHER" id="PTHR30383">
    <property type="entry name" value="THIOESTERASE 1/PROTEASE 1/LYSOPHOSPHOLIPASE L1"/>
    <property type="match status" value="1"/>
</dbReference>
<dbReference type="Gene3D" id="3.40.50.1110">
    <property type="entry name" value="SGNH hydrolase"/>
    <property type="match status" value="1"/>
</dbReference>
<gene>
    <name evidence="2" type="ORF">QTN47_22415</name>
</gene>
<dbReference type="PANTHER" id="PTHR30383:SF5">
    <property type="entry name" value="SGNH HYDROLASE-TYPE ESTERASE DOMAIN-CONTAINING PROTEIN"/>
    <property type="match status" value="1"/>
</dbReference>
<reference evidence="2 3" key="1">
    <citation type="submission" date="2023-07" db="EMBL/GenBank/DDBJ databases">
        <authorList>
            <person name="Lian W.-H."/>
        </authorList>
    </citation>
    <scope>NUCLEOTIDE SEQUENCE [LARGE SCALE GENOMIC DNA]</scope>
    <source>
        <strain evidence="2 3">SYSU DXS3180</strain>
    </source>
</reference>
<organism evidence="2 3">
    <name type="scientific">Danxiaibacter flavus</name>
    <dbReference type="NCBI Taxonomy" id="3049108"/>
    <lineage>
        <taxon>Bacteria</taxon>
        <taxon>Pseudomonadati</taxon>
        <taxon>Bacteroidota</taxon>
        <taxon>Chitinophagia</taxon>
        <taxon>Chitinophagales</taxon>
        <taxon>Chitinophagaceae</taxon>
        <taxon>Danxiaibacter</taxon>
    </lineage>
</organism>
<proteinExistence type="predicted"/>
<dbReference type="InterPro" id="IPR013830">
    <property type="entry name" value="SGNH_hydro"/>
</dbReference>
<evidence type="ECO:0000313" key="3">
    <source>
        <dbReference type="Proteomes" id="UP001560573"/>
    </source>
</evidence>
<dbReference type="EMBL" id="JAULBC010000008">
    <property type="protein sequence ID" value="MEX6690281.1"/>
    <property type="molecule type" value="Genomic_DNA"/>
</dbReference>
<dbReference type="InterPro" id="IPR051532">
    <property type="entry name" value="Ester_Hydrolysis_Enzymes"/>
</dbReference>
<keyword evidence="3" id="KW-1185">Reference proteome</keyword>
<comment type="caution">
    <text evidence="2">The sequence shown here is derived from an EMBL/GenBank/DDBJ whole genome shotgun (WGS) entry which is preliminary data.</text>
</comment>
<dbReference type="Pfam" id="PF13472">
    <property type="entry name" value="Lipase_GDSL_2"/>
    <property type="match status" value="1"/>
</dbReference>
<name>A0ABV3ZK67_9BACT</name>
<dbReference type="RefSeq" id="WP_369331695.1">
    <property type="nucleotide sequence ID" value="NZ_JAULBC010000008.1"/>
</dbReference>
<accession>A0ABV3ZK67</accession>
<dbReference type="SUPFAM" id="SSF52266">
    <property type="entry name" value="SGNH hydrolase"/>
    <property type="match status" value="1"/>
</dbReference>
<evidence type="ECO:0000313" key="2">
    <source>
        <dbReference type="EMBL" id="MEX6690281.1"/>
    </source>
</evidence>
<evidence type="ECO:0000259" key="1">
    <source>
        <dbReference type="Pfam" id="PF13472"/>
    </source>
</evidence>
<sequence length="221" mass="25210">MRLSKHLFLFFCLTLLFSGYVFSQRPFQADINAFKKQDSIQMPPANSILFVGSSSFAKWKDVQDYFPGYTIINRGFGGSSLPDVYGYANDIIFPYKAKQIVIYCGENDFTASDTVSVATVVDRTVKLFNLIRDKQPNVAILYVSMKPSPSRRLLMPKFEKANEVIKAYLSTQPNTGYADVYHPMLNENKEPRESLFTDDNLHMNAEGYGLWQTIIQPLLVR</sequence>
<protein>
    <submittedName>
        <fullName evidence="2">GDSL-type esterase/lipase family protein</fullName>
    </submittedName>
</protein>